<feature type="region of interest" description="Disordered" evidence="1">
    <location>
        <begin position="76"/>
        <end position="97"/>
    </location>
</feature>
<dbReference type="OrthoDB" id="2739946at2759"/>
<dbReference type="AlphaFoldDB" id="A0A6A4HE76"/>
<gene>
    <name evidence="2" type="ORF">BT96DRAFT_996486</name>
</gene>
<evidence type="ECO:0000256" key="1">
    <source>
        <dbReference type="SAM" id="MobiDB-lite"/>
    </source>
</evidence>
<sequence length="185" mass="20967">MTRSSQTKYSPQATKKAWKRTCLAAGMSHSDAVIVSCSSIPGKKVSATDRRNPGRMDGVRWNADSFICPENVDGFESYDDSSDSEEEVYDDAMSGDSRQREQAAHVVSLLDIAKPAKPKGIAKDFEVVKGVRRVIFLEDEKDWETFSQEQVDEEWEEWEEIYESTALKKKPESKPSYSDILTNKR</sequence>
<keyword evidence="3" id="KW-1185">Reference proteome</keyword>
<accession>A0A6A4HE76</accession>
<protein>
    <submittedName>
        <fullName evidence="2">Uncharacterized protein</fullName>
    </submittedName>
</protein>
<feature type="compositionally biased region" description="Acidic residues" evidence="1">
    <location>
        <begin position="76"/>
        <end position="90"/>
    </location>
</feature>
<dbReference type="EMBL" id="ML769509">
    <property type="protein sequence ID" value="KAE9396712.1"/>
    <property type="molecule type" value="Genomic_DNA"/>
</dbReference>
<reference evidence="2" key="1">
    <citation type="journal article" date="2019" name="Environ. Microbiol.">
        <title>Fungal ecological strategies reflected in gene transcription - a case study of two litter decomposers.</title>
        <authorList>
            <person name="Barbi F."/>
            <person name="Kohler A."/>
            <person name="Barry K."/>
            <person name="Baskaran P."/>
            <person name="Daum C."/>
            <person name="Fauchery L."/>
            <person name="Ihrmark K."/>
            <person name="Kuo A."/>
            <person name="LaButti K."/>
            <person name="Lipzen A."/>
            <person name="Morin E."/>
            <person name="Grigoriev I.V."/>
            <person name="Henrissat B."/>
            <person name="Lindahl B."/>
            <person name="Martin F."/>
        </authorList>
    </citation>
    <scope>NUCLEOTIDE SEQUENCE</scope>
    <source>
        <strain evidence="2">JB14</strain>
    </source>
</reference>
<proteinExistence type="predicted"/>
<evidence type="ECO:0000313" key="2">
    <source>
        <dbReference type="EMBL" id="KAE9396712.1"/>
    </source>
</evidence>
<evidence type="ECO:0000313" key="3">
    <source>
        <dbReference type="Proteomes" id="UP000799118"/>
    </source>
</evidence>
<dbReference type="Proteomes" id="UP000799118">
    <property type="component" value="Unassembled WGS sequence"/>
</dbReference>
<organism evidence="2 3">
    <name type="scientific">Gymnopus androsaceus JB14</name>
    <dbReference type="NCBI Taxonomy" id="1447944"/>
    <lineage>
        <taxon>Eukaryota</taxon>
        <taxon>Fungi</taxon>
        <taxon>Dikarya</taxon>
        <taxon>Basidiomycota</taxon>
        <taxon>Agaricomycotina</taxon>
        <taxon>Agaricomycetes</taxon>
        <taxon>Agaricomycetidae</taxon>
        <taxon>Agaricales</taxon>
        <taxon>Marasmiineae</taxon>
        <taxon>Omphalotaceae</taxon>
        <taxon>Gymnopus</taxon>
    </lineage>
</organism>
<name>A0A6A4HE76_9AGAR</name>